<accession>A0ABV4WSF6</accession>
<dbReference type="EMBL" id="JBHFNT010000232">
    <property type="protein sequence ID" value="MFB2838028.1"/>
    <property type="molecule type" value="Genomic_DNA"/>
</dbReference>
<protein>
    <submittedName>
        <fullName evidence="1">Uncharacterized protein</fullName>
    </submittedName>
</protein>
<proteinExistence type="predicted"/>
<sequence>MLKQIGQKGGKCRSECGRCDRFLALIRPSLRPDLLPFVDYQYDRDNDPHIKTFCKISADHNYSMWALRDNFIARMKYEGNTITTKEIKTDPDTKTSLKELRKEIEWDGFCEIAAAKPLDAKEREEIKRSETHTQEQILRQKKTDVMMFCNVTEDFSPLLGGSEQIASYCLFKKRNPIAAAMVLNQFEITPEVVEAVEKHGHRLTRYEDLQYGIEENPDSQGGRYALSIERSERTIYKQASWGYIPYAPDLPTREQERYLLERLGVPEYIDVFLSGATLTEEDLQNLCDKIRTYHKDCNEVLKFGFSPTSPKWR</sequence>
<organism evidence="1 2">
    <name type="scientific">Floridaenema evergladense BLCC-F167</name>
    <dbReference type="NCBI Taxonomy" id="3153639"/>
    <lineage>
        <taxon>Bacteria</taxon>
        <taxon>Bacillati</taxon>
        <taxon>Cyanobacteriota</taxon>
        <taxon>Cyanophyceae</taxon>
        <taxon>Oscillatoriophycideae</taxon>
        <taxon>Aerosakkonematales</taxon>
        <taxon>Aerosakkonemataceae</taxon>
        <taxon>Floridanema</taxon>
        <taxon>Floridanema evergladense</taxon>
    </lineage>
</organism>
<evidence type="ECO:0000313" key="1">
    <source>
        <dbReference type="EMBL" id="MFB2838028.1"/>
    </source>
</evidence>
<evidence type="ECO:0000313" key="2">
    <source>
        <dbReference type="Proteomes" id="UP001576780"/>
    </source>
</evidence>
<comment type="caution">
    <text evidence="1">The sequence shown here is derived from an EMBL/GenBank/DDBJ whole genome shotgun (WGS) entry which is preliminary data.</text>
</comment>
<dbReference type="Proteomes" id="UP001576780">
    <property type="component" value="Unassembled WGS sequence"/>
</dbReference>
<dbReference type="RefSeq" id="WP_413280363.1">
    <property type="nucleotide sequence ID" value="NZ_JBHFNT010000232.1"/>
</dbReference>
<gene>
    <name evidence="1" type="ORF">ACE1CA_26300</name>
</gene>
<name>A0ABV4WSF6_9CYAN</name>
<keyword evidence="2" id="KW-1185">Reference proteome</keyword>
<reference evidence="1 2" key="1">
    <citation type="submission" date="2024-09" db="EMBL/GenBank/DDBJ databases">
        <title>Floridaenema gen nov. (Aerosakkonemataceae, Aerosakkonematales ord. nov., Cyanobacteria) from benthic tropical and subtropical fresh waters, with the description of four new species.</title>
        <authorList>
            <person name="Moretto J.A."/>
            <person name="Berthold D.E."/>
            <person name="Lefler F.W."/>
            <person name="Huang I.-S."/>
            <person name="Laughinghouse H. IV."/>
        </authorList>
    </citation>
    <scope>NUCLEOTIDE SEQUENCE [LARGE SCALE GENOMIC DNA]</scope>
    <source>
        <strain evidence="1 2">BLCC-F167</strain>
    </source>
</reference>